<feature type="compositionally biased region" description="Polar residues" evidence="4">
    <location>
        <begin position="206"/>
        <end position="222"/>
    </location>
</feature>
<keyword evidence="1" id="KW-0479">Metal-binding</keyword>
<dbReference type="Gene3D" id="3.30.40.10">
    <property type="entry name" value="Zinc/RING finger domain, C3HC4 (zinc finger)"/>
    <property type="match status" value="1"/>
</dbReference>
<keyword evidence="2" id="KW-0863">Zinc-finger</keyword>
<proteinExistence type="predicted"/>
<evidence type="ECO:0000256" key="1">
    <source>
        <dbReference type="ARBA" id="ARBA00022723"/>
    </source>
</evidence>
<dbReference type="InterPro" id="IPR013083">
    <property type="entry name" value="Znf_RING/FYVE/PHD"/>
</dbReference>
<dbReference type="GO" id="GO:0033698">
    <property type="term" value="C:Rpd3L complex"/>
    <property type="evidence" value="ECO:0007669"/>
    <property type="project" value="TreeGrafter"/>
</dbReference>
<feature type="compositionally biased region" description="Low complexity" evidence="4">
    <location>
        <begin position="25"/>
        <end position="39"/>
    </location>
</feature>
<feature type="region of interest" description="Disordered" evidence="4">
    <location>
        <begin position="477"/>
        <end position="501"/>
    </location>
</feature>
<dbReference type="AlphaFoldDB" id="A0A9P3LEX8"/>
<dbReference type="PANTHER" id="PTHR47793">
    <property type="entry name" value="HISTONE DEACETYLASE COMPLEX SUBUNIT CTI6"/>
    <property type="match status" value="1"/>
</dbReference>
<dbReference type="GO" id="GO:0008270">
    <property type="term" value="F:zinc ion binding"/>
    <property type="evidence" value="ECO:0007669"/>
    <property type="project" value="UniProtKB-KW"/>
</dbReference>
<dbReference type="Proteomes" id="UP000703269">
    <property type="component" value="Unassembled WGS sequence"/>
</dbReference>
<evidence type="ECO:0000256" key="2">
    <source>
        <dbReference type="ARBA" id="ARBA00022771"/>
    </source>
</evidence>
<feature type="compositionally biased region" description="Low complexity" evidence="4">
    <location>
        <begin position="578"/>
        <end position="595"/>
    </location>
</feature>
<dbReference type="PANTHER" id="PTHR47793:SF1">
    <property type="entry name" value="HISTONE DEACETYLASE COMPLEX SUBUNIT CTI6"/>
    <property type="match status" value="1"/>
</dbReference>
<dbReference type="Pfam" id="PF00628">
    <property type="entry name" value="PHD"/>
    <property type="match status" value="1"/>
</dbReference>
<gene>
    <name evidence="6" type="ORF">PsYK624_088810</name>
</gene>
<dbReference type="GO" id="GO:0061186">
    <property type="term" value="P:negative regulation of silent mating-type cassette heterochromatin formation"/>
    <property type="evidence" value="ECO:0007669"/>
    <property type="project" value="TreeGrafter"/>
</dbReference>
<dbReference type="InterPro" id="IPR011011">
    <property type="entry name" value="Znf_FYVE_PHD"/>
</dbReference>
<reference evidence="6 7" key="1">
    <citation type="submission" date="2021-08" db="EMBL/GenBank/DDBJ databases">
        <title>Draft Genome Sequence of Phanerochaete sordida strain YK-624.</title>
        <authorList>
            <person name="Mori T."/>
            <person name="Dohra H."/>
            <person name="Suzuki T."/>
            <person name="Kawagishi H."/>
            <person name="Hirai H."/>
        </authorList>
    </citation>
    <scope>NUCLEOTIDE SEQUENCE [LARGE SCALE GENOMIC DNA]</scope>
    <source>
        <strain evidence="6 7">YK-624</strain>
    </source>
</reference>
<feature type="compositionally biased region" description="Basic and acidic residues" evidence="4">
    <location>
        <begin position="487"/>
        <end position="501"/>
    </location>
</feature>
<keyword evidence="7" id="KW-1185">Reference proteome</keyword>
<organism evidence="6 7">
    <name type="scientific">Phanerochaete sordida</name>
    <dbReference type="NCBI Taxonomy" id="48140"/>
    <lineage>
        <taxon>Eukaryota</taxon>
        <taxon>Fungi</taxon>
        <taxon>Dikarya</taxon>
        <taxon>Basidiomycota</taxon>
        <taxon>Agaricomycotina</taxon>
        <taxon>Agaricomycetes</taxon>
        <taxon>Polyporales</taxon>
        <taxon>Phanerochaetaceae</taxon>
        <taxon>Phanerochaete</taxon>
    </lineage>
</organism>
<dbReference type="OrthoDB" id="79252at2759"/>
<feature type="region of interest" description="Disordered" evidence="4">
    <location>
        <begin position="530"/>
        <end position="595"/>
    </location>
</feature>
<dbReference type="SUPFAM" id="SSF57903">
    <property type="entry name" value="FYVE/PHD zinc finger"/>
    <property type="match status" value="1"/>
</dbReference>
<dbReference type="SMART" id="SM00249">
    <property type="entry name" value="PHD"/>
    <property type="match status" value="1"/>
</dbReference>
<evidence type="ECO:0000256" key="4">
    <source>
        <dbReference type="SAM" id="MobiDB-lite"/>
    </source>
</evidence>
<dbReference type="EMBL" id="BPQB01000028">
    <property type="protein sequence ID" value="GJE92725.1"/>
    <property type="molecule type" value="Genomic_DNA"/>
</dbReference>
<evidence type="ECO:0000313" key="6">
    <source>
        <dbReference type="EMBL" id="GJE92725.1"/>
    </source>
</evidence>
<feature type="compositionally biased region" description="Low complexity" evidence="4">
    <location>
        <begin position="352"/>
        <end position="363"/>
    </location>
</feature>
<dbReference type="GO" id="GO:0061188">
    <property type="term" value="P:negative regulation of rDNA heterochromatin formation"/>
    <property type="evidence" value="ECO:0007669"/>
    <property type="project" value="TreeGrafter"/>
</dbReference>
<keyword evidence="3" id="KW-0862">Zinc</keyword>
<dbReference type="GO" id="GO:0070210">
    <property type="term" value="C:Rpd3L-Expanded complex"/>
    <property type="evidence" value="ECO:0007669"/>
    <property type="project" value="TreeGrafter"/>
</dbReference>
<protein>
    <recommendedName>
        <fullName evidence="5">Zinc finger PHD-type domain-containing protein</fullName>
    </recommendedName>
</protein>
<feature type="domain" description="Zinc finger PHD-type" evidence="5">
    <location>
        <begin position="137"/>
        <end position="187"/>
    </location>
</feature>
<accession>A0A9P3LEX8</accession>
<dbReference type="InterPro" id="IPR019787">
    <property type="entry name" value="Znf_PHD-finger"/>
</dbReference>
<feature type="region of interest" description="Disordered" evidence="4">
    <location>
        <begin position="258"/>
        <end position="404"/>
    </location>
</feature>
<name>A0A9P3LEX8_9APHY</name>
<dbReference type="InterPro" id="IPR053051">
    <property type="entry name" value="HDAC_complex_subunit"/>
</dbReference>
<evidence type="ECO:0000259" key="5">
    <source>
        <dbReference type="SMART" id="SM00249"/>
    </source>
</evidence>
<comment type="caution">
    <text evidence="6">The sequence shown here is derived from an EMBL/GenBank/DDBJ whole genome shotgun (WGS) entry which is preliminary data.</text>
</comment>
<dbReference type="InterPro" id="IPR001965">
    <property type="entry name" value="Znf_PHD"/>
</dbReference>
<sequence>MANVATMGPPPSPKEPRRSGRRSVPAASSSKSPTGSPTTENAPKPQGSTQRPPLPSSSSSSRSKRTKNEEVDETLDDVHRNGVNGTTNGRTKRKGKEKEKGSLSIDIPGDEDRPKAGSSTTGADAQEEEEEETGVTRCICQELGIDESETSEFMAECDGCHAWQHGSCMGFESPETMPQLYYCEKCKPDLYPDLLRRHGKRARGNSIASHVNNARSSRSHSPTYLIKQPPKRRNTMNSRDAMYEQEMRAIIEATAAEAAAAEAGRDPDGREPFVTSPAALNGLDTKPIDTIPEPEPEIVSARRKRKRTEDDSTSTKRARSASIVSDRTHVTNPHPEASPVTTTKPPLPPPSTGGTSNSSTTKPAAPRQKRGGARKAQVQETMSVDGDDATTTSRRQGKKAAEHGTRRALANGLNGHAQPVHQSNAAASRAYHNSHAYAVSQQPLFTSWNLPDYLAHLEPMLPTDVPRPLEVRGFPSANNAHAHPHSHAPDAADRTTTERGVKVKWPGKRMSVVDMNKRVRALVEWVGREQANAAERSRRREAVETALKEAAQGRPRHEALGSVEPIERKDSNATSPDAEASPLPHAPAPLDAPSDAAFASAGVDGRATVSVVLDGLGPGSGLETMKQMEELMEELINFQERFGPGAKVKERERRTAAAAAAAS</sequence>
<evidence type="ECO:0000256" key="3">
    <source>
        <dbReference type="ARBA" id="ARBA00022833"/>
    </source>
</evidence>
<feature type="region of interest" description="Disordered" evidence="4">
    <location>
        <begin position="205"/>
        <end position="237"/>
    </location>
</feature>
<evidence type="ECO:0000313" key="7">
    <source>
        <dbReference type="Proteomes" id="UP000703269"/>
    </source>
</evidence>
<feature type="region of interest" description="Disordered" evidence="4">
    <location>
        <begin position="1"/>
        <end position="135"/>
    </location>
</feature>
<feature type="compositionally biased region" description="Basic and acidic residues" evidence="4">
    <location>
        <begin position="535"/>
        <end position="547"/>
    </location>
</feature>
<feature type="compositionally biased region" description="Basic and acidic residues" evidence="4">
    <location>
        <begin position="555"/>
        <end position="571"/>
    </location>
</feature>